<dbReference type="EMBL" id="AXCM01011461">
    <property type="status" value="NOT_ANNOTATED_CDS"/>
    <property type="molecule type" value="Genomic_DNA"/>
</dbReference>
<evidence type="ECO:0000313" key="1">
    <source>
        <dbReference type="EnsemblMetazoa" id="ACUA016592-PA"/>
    </source>
</evidence>
<sequence>MLQCFPSSTSHVHNLRRDGGIALQDALITLTLRRSNRTAPASSDLFSMASSPALPLYASRYPTPNGYPQINGEVDAPLDFRKVESLRSLATCSKPARATMGLHFAISSCDTERYGHIPIDTGG</sequence>
<accession>A0A182MEW1</accession>
<dbReference type="VEuPathDB" id="VectorBase:ACUA016592"/>
<name>A0A182MEW1_9DIPT</name>
<reference evidence="1" key="2">
    <citation type="submission" date="2020-05" db="UniProtKB">
        <authorList>
            <consortium name="EnsemblMetazoa"/>
        </authorList>
    </citation>
    <scope>IDENTIFICATION</scope>
    <source>
        <strain evidence="1">A-37</strain>
    </source>
</reference>
<dbReference type="Proteomes" id="UP000075883">
    <property type="component" value="Unassembled WGS sequence"/>
</dbReference>
<organism evidence="1 2">
    <name type="scientific">Anopheles culicifacies</name>
    <dbReference type="NCBI Taxonomy" id="139723"/>
    <lineage>
        <taxon>Eukaryota</taxon>
        <taxon>Metazoa</taxon>
        <taxon>Ecdysozoa</taxon>
        <taxon>Arthropoda</taxon>
        <taxon>Hexapoda</taxon>
        <taxon>Insecta</taxon>
        <taxon>Pterygota</taxon>
        <taxon>Neoptera</taxon>
        <taxon>Endopterygota</taxon>
        <taxon>Diptera</taxon>
        <taxon>Nematocera</taxon>
        <taxon>Culicoidea</taxon>
        <taxon>Culicidae</taxon>
        <taxon>Anophelinae</taxon>
        <taxon>Anopheles</taxon>
        <taxon>culicifacies species complex</taxon>
    </lineage>
</organism>
<reference evidence="2" key="1">
    <citation type="submission" date="2013-09" db="EMBL/GenBank/DDBJ databases">
        <title>The Genome Sequence of Anopheles culicifacies species A.</title>
        <authorList>
            <consortium name="The Broad Institute Genomics Platform"/>
            <person name="Neafsey D.E."/>
            <person name="Besansky N."/>
            <person name="Howell P."/>
            <person name="Walton C."/>
            <person name="Young S.K."/>
            <person name="Zeng Q."/>
            <person name="Gargeya S."/>
            <person name="Fitzgerald M."/>
            <person name="Haas B."/>
            <person name="Abouelleil A."/>
            <person name="Allen A.W."/>
            <person name="Alvarado L."/>
            <person name="Arachchi H.M."/>
            <person name="Berlin A.M."/>
            <person name="Chapman S.B."/>
            <person name="Gainer-Dewar J."/>
            <person name="Goldberg J."/>
            <person name="Griggs A."/>
            <person name="Gujja S."/>
            <person name="Hansen M."/>
            <person name="Howarth C."/>
            <person name="Imamovic A."/>
            <person name="Ireland A."/>
            <person name="Larimer J."/>
            <person name="McCowan C."/>
            <person name="Murphy C."/>
            <person name="Pearson M."/>
            <person name="Poon T.W."/>
            <person name="Priest M."/>
            <person name="Roberts A."/>
            <person name="Saif S."/>
            <person name="Shea T."/>
            <person name="Sisk P."/>
            <person name="Sykes S."/>
            <person name="Wortman J."/>
            <person name="Nusbaum C."/>
            <person name="Birren B."/>
        </authorList>
    </citation>
    <scope>NUCLEOTIDE SEQUENCE [LARGE SCALE GENOMIC DNA]</scope>
    <source>
        <strain evidence="2">A-37</strain>
    </source>
</reference>
<keyword evidence="2" id="KW-1185">Reference proteome</keyword>
<evidence type="ECO:0000313" key="2">
    <source>
        <dbReference type="Proteomes" id="UP000075883"/>
    </source>
</evidence>
<dbReference type="AlphaFoldDB" id="A0A182MEW1"/>
<protein>
    <submittedName>
        <fullName evidence="1">Uncharacterized protein</fullName>
    </submittedName>
</protein>
<proteinExistence type="predicted"/>
<dbReference type="EnsemblMetazoa" id="ACUA016592-RA">
    <property type="protein sequence ID" value="ACUA016592-PA"/>
    <property type="gene ID" value="ACUA016592"/>
</dbReference>